<dbReference type="EMBL" id="JAIVFL010000001">
    <property type="protein sequence ID" value="MCI4674415.1"/>
    <property type="molecule type" value="Genomic_DNA"/>
</dbReference>
<dbReference type="Proteomes" id="UP001139068">
    <property type="component" value="Unassembled WGS sequence"/>
</dbReference>
<accession>A0ABS9YT63</accession>
<dbReference type="RefSeq" id="WP_243073237.1">
    <property type="nucleotide sequence ID" value="NZ_JAIVFL010000001.1"/>
</dbReference>
<comment type="caution">
    <text evidence="1">The sequence shown here is derived from an EMBL/GenBank/DDBJ whole genome shotgun (WGS) entry which is preliminary data.</text>
</comment>
<keyword evidence="2" id="KW-1185">Reference proteome</keyword>
<evidence type="ECO:0000313" key="2">
    <source>
        <dbReference type="Proteomes" id="UP001139068"/>
    </source>
</evidence>
<gene>
    <name evidence="1" type="ORF">K9U37_05530</name>
</gene>
<organism evidence="1 2">
    <name type="scientific">Candidatus Mycolicibacterium alkanivorans</name>
    <dbReference type="NCBI Taxonomy" id="2954114"/>
    <lineage>
        <taxon>Bacteria</taxon>
        <taxon>Bacillati</taxon>
        <taxon>Actinomycetota</taxon>
        <taxon>Actinomycetes</taxon>
        <taxon>Mycobacteriales</taxon>
        <taxon>Mycobacteriaceae</taxon>
        <taxon>Mycolicibacterium</taxon>
    </lineage>
</organism>
<evidence type="ECO:0000313" key="1">
    <source>
        <dbReference type="EMBL" id="MCI4674415.1"/>
    </source>
</evidence>
<reference evidence="1" key="1">
    <citation type="journal article" date="2022" name="ISME J.">
        <title>Identification of active gaseous-alkane degraders at natural gas seeps.</title>
        <authorList>
            <person name="Farhan Ul Haque M."/>
            <person name="Hernandez M."/>
            <person name="Crombie A.T."/>
            <person name="Murrell J.C."/>
        </authorList>
    </citation>
    <scope>NUCLEOTIDE SEQUENCE</scope>
    <source>
        <strain evidence="1">ANDR5</strain>
    </source>
</reference>
<name>A0ABS9YT63_9MYCO</name>
<evidence type="ECO:0008006" key="3">
    <source>
        <dbReference type="Google" id="ProtNLM"/>
    </source>
</evidence>
<sequence>MERALGLEAAARQAGHGSSEITRRHYVERAVVVPDYTATLDEYSRPIRALRAVTDDAAG</sequence>
<protein>
    <recommendedName>
        <fullName evidence="3">Integrase</fullName>
    </recommendedName>
</protein>
<proteinExistence type="predicted"/>